<proteinExistence type="predicted"/>
<reference evidence="10" key="1">
    <citation type="journal article" date="2018" name="Sci. Rep.">
        <title>Ophirina amphinema n. gen., n. sp., a New Deeply Branching Discobid with Phylogenetic Affinity to Jakobids.</title>
        <authorList>
            <person name="Yabuki A."/>
            <person name="Gyaltshen Y."/>
            <person name="Heiss A.A."/>
            <person name="Fujikura K."/>
            <person name="Kim E."/>
        </authorList>
    </citation>
    <scope>NUCLEOTIDE SEQUENCE</scope>
    <source>
        <strain evidence="10">JB</strain>
    </source>
</reference>
<dbReference type="GO" id="GO:0046872">
    <property type="term" value="F:metal ion binding"/>
    <property type="evidence" value="ECO:0007669"/>
    <property type="project" value="UniProtKB-KW"/>
</dbReference>
<accession>A0A348AYS6</accession>
<keyword evidence="10" id="KW-0496">Mitochondrion</keyword>
<evidence type="ECO:0000256" key="8">
    <source>
        <dbReference type="PIRSR" id="PIRSR000178-1"/>
    </source>
</evidence>
<comment type="cofactor">
    <cofactor evidence="8">
        <name>heme</name>
        <dbReference type="ChEBI" id="CHEBI:30413"/>
    </cofactor>
    <text evidence="8">The heme is bound between the two transmembrane subunits.</text>
</comment>
<dbReference type="EMBL" id="LC369600">
    <property type="protein sequence ID" value="BBD14144.1"/>
    <property type="molecule type" value="Genomic_DNA"/>
</dbReference>
<feature type="binding site" description="axial binding residue" evidence="8">
    <location>
        <position position="85"/>
    </location>
    <ligand>
        <name>heme</name>
        <dbReference type="ChEBI" id="CHEBI:30413"/>
        <note>ligand shared with second transmembrane subunit</note>
    </ligand>
    <ligandPart>
        <name>Fe</name>
        <dbReference type="ChEBI" id="CHEBI:18248"/>
    </ligandPart>
</feature>
<comment type="subcellular location">
    <subcellularLocation>
        <location evidence="1">Membrane</location>
        <topology evidence="1">Multi-pass membrane protein</topology>
    </subcellularLocation>
</comment>
<dbReference type="Gene3D" id="1.20.1300.10">
    <property type="entry name" value="Fumarate reductase/succinate dehydrogenase, transmembrane subunit"/>
    <property type="match status" value="1"/>
</dbReference>
<feature type="transmembrane region" description="Helical" evidence="9">
    <location>
        <begin position="21"/>
        <end position="46"/>
    </location>
</feature>
<dbReference type="PANTHER" id="PTHR10978">
    <property type="entry name" value="SUCCINATE DEHYDROGENASE CYTOCHROME B560 SUBUNIT"/>
    <property type="match status" value="1"/>
</dbReference>
<dbReference type="InterPro" id="IPR034804">
    <property type="entry name" value="SQR/QFR_C/D"/>
</dbReference>
<dbReference type="PROSITE" id="PS01000">
    <property type="entry name" value="SDH_CYT_1"/>
    <property type="match status" value="1"/>
</dbReference>
<dbReference type="Pfam" id="PF01127">
    <property type="entry name" value="Sdh_cyt"/>
    <property type="match status" value="1"/>
</dbReference>
<keyword evidence="2 8" id="KW-0349">Heme</keyword>
<evidence type="ECO:0000256" key="3">
    <source>
        <dbReference type="ARBA" id="ARBA00022692"/>
    </source>
</evidence>
<keyword evidence="3 9" id="KW-0812">Transmembrane</keyword>
<geneLocation type="mitochondrion" evidence="10"/>
<gene>
    <name evidence="10" type="primary">sdh3</name>
</gene>
<dbReference type="InterPro" id="IPR018495">
    <property type="entry name" value="Succ_DH_cyt_bsu_CS"/>
</dbReference>
<keyword evidence="6 8" id="KW-0408">Iron</keyword>
<evidence type="ECO:0000313" key="10">
    <source>
        <dbReference type="EMBL" id="BBD14144.1"/>
    </source>
</evidence>
<evidence type="ECO:0000256" key="5">
    <source>
        <dbReference type="ARBA" id="ARBA00022989"/>
    </source>
</evidence>
<protein>
    <submittedName>
        <fullName evidence="10">Succinate dehydrogenase subunit 3</fullName>
    </submittedName>
</protein>
<keyword evidence="5 9" id="KW-1133">Transmembrane helix</keyword>
<dbReference type="GO" id="GO:0009055">
    <property type="term" value="F:electron transfer activity"/>
    <property type="evidence" value="ECO:0007669"/>
    <property type="project" value="InterPro"/>
</dbReference>
<dbReference type="GO" id="GO:0006099">
    <property type="term" value="P:tricarboxylic acid cycle"/>
    <property type="evidence" value="ECO:0007669"/>
    <property type="project" value="InterPro"/>
</dbReference>
<evidence type="ECO:0000256" key="2">
    <source>
        <dbReference type="ARBA" id="ARBA00022617"/>
    </source>
</evidence>
<dbReference type="PROSITE" id="PS01001">
    <property type="entry name" value="SDH_CYT_2"/>
    <property type="match status" value="1"/>
</dbReference>
<evidence type="ECO:0000256" key="6">
    <source>
        <dbReference type="ARBA" id="ARBA00023004"/>
    </source>
</evidence>
<dbReference type="SUPFAM" id="SSF81343">
    <property type="entry name" value="Fumarate reductase respiratory complex transmembrane subunits"/>
    <property type="match status" value="1"/>
</dbReference>
<dbReference type="NCBIfam" id="TIGR02970">
    <property type="entry name" value="succ_dehyd_cytB"/>
    <property type="match status" value="1"/>
</dbReference>
<evidence type="ECO:0000256" key="9">
    <source>
        <dbReference type="SAM" id="Phobius"/>
    </source>
</evidence>
<evidence type="ECO:0000256" key="1">
    <source>
        <dbReference type="ARBA" id="ARBA00004141"/>
    </source>
</evidence>
<dbReference type="GO" id="GO:0016020">
    <property type="term" value="C:membrane"/>
    <property type="evidence" value="ECO:0007669"/>
    <property type="project" value="UniProtKB-SubCell"/>
</dbReference>
<dbReference type="PIRSF" id="PIRSF000178">
    <property type="entry name" value="SDH_cyt_b560"/>
    <property type="match status" value="1"/>
</dbReference>
<sequence length="129" mass="14288">MNRIRPLSPHLTIYKPQMTSILSILHRGTGIVMFLLPGVAILLNIIGTFSSFSFSVFSLFVSLKSHILMLIMLGLLGFLLSFSYHAMNGIRHLIWDCGYGLSLKSMSYSGYVTLFSGLVIFGLTLLVVV</sequence>
<keyword evidence="7 9" id="KW-0472">Membrane</keyword>
<feature type="transmembrane region" description="Helical" evidence="9">
    <location>
        <begin position="108"/>
        <end position="128"/>
    </location>
</feature>
<dbReference type="InterPro" id="IPR014314">
    <property type="entry name" value="Succ_DH_cytb556"/>
</dbReference>
<feature type="transmembrane region" description="Helical" evidence="9">
    <location>
        <begin position="66"/>
        <end position="87"/>
    </location>
</feature>
<dbReference type="CDD" id="cd03499">
    <property type="entry name" value="SQR_TypeC_SdhC"/>
    <property type="match status" value="1"/>
</dbReference>
<organism evidence="10">
    <name type="scientific">Ophirina amphinema</name>
    <dbReference type="NCBI Taxonomy" id="2108040"/>
    <lineage>
        <taxon>Eukaryota</taxon>
        <taxon>Discoba</taxon>
        <taxon>Jakobida</taxon>
        <taxon>Ophirinina</taxon>
        <taxon>Ophirinidae</taxon>
        <taxon>Ophirina</taxon>
    </lineage>
</organism>
<keyword evidence="4 8" id="KW-0479">Metal-binding</keyword>
<dbReference type="AlphaFoldDB" id="A0A348AYS6"/>
<evidence type="ECO:0000256" key="4">
    <source>
        <dbReference type="ARBA" id="ARBA00022723"/>
    </source>
</evidence>
<dbReference type="InterPro" id="IPR000701">
    <property type="entry name" value="SuccDH_FuR_B_TM-su"/>
</dbReference>
<name>A0A348AYS6_9EUKA</name>
<evidence type="ECO:0000256" key="7">
    <source>
        <dbReference type="ARBA" id="ARBA00023136"/>
    </source>
</evidence>
<dbReference type="PANTHER" id="PTHR10978:SF5">
    <property type="entry name" value="SUCCINATE DEHYDROGENASE CYTOCHROME B560 SUBUNIT, MITOCHONDRIAL"/>
    <property type="match status" value="1"/>
</dbReference>